<keyword evidence="8" id="KW-0256">Endoplasmic reticulum</keyword>
<reference evidence="12" key="2">
    <citation type="submission" date="2024-08" db="UniProtKB">
        <authorList>
            <consortium name="EnsemblMetazoa"/>
        </authorList>
    </citation>
    <scope>IDENTIFICATION</scope>
</reference>
<dbReference type="CTD" id="22930"/>
<comment type="subcellular location">
    <subcellularLocation>
        <location evidence="3">Cytoplasm</location>
    </subcellularLocation>
    <subcellularLocation>
        <location evidence="2">Endoplasmic reticulum</location>
    </subcellularLocation>
    <subcellularLocation>
        <location evidence="1">Golgi apparatus</location>
        <location evidence="1">cis-Golgi network</location>
    </subcellularLocation>
</comment>
<name>A0AAR5PG73_DENPD</name>
<organism evidence="12 13">
    <name type="scientific">Dendroctonus ponderosae</name>
    <name type="common">Mountain pine beetle</name>
    <dbReference type="NCBI Taxonomy" id="77166"/>
    <lineage>
        <taxon>Eukaryota</taxon>
        <taxon>Metazoa</taxon>
        <taxon>Ecdysozoa</taxon>
        <taxon>Arthropoda</taxon>
        <taxon>Hexapoda</taxon>
        <taxon>Insecta</taxon>
        <taxon>Pterygota</taxon>
        <taxon>Neoptera</taxon>
        <taxon>Endopterygota</taxon>
        <taxon>Coleoptera</taxon>
        <taxon>Polyphaga</taxon>
        <taxon>Cucujiformia</taxon>
        <taxon>Curculionidae</taxon>
        <taxon>Scolytinae</taxon>
        <taxon>Dendroctonus</taxon>
    </lineage>
</organism>
<evidence type="ECO:0000256" key="7">
    <source>
        <dbReference type="ARBA" id="ARBA00022490"/>
    </source>
</evidence>
<keyword evidence="6" id="KW-0343">GTPase activation</keyword>
<dbReference type="GO" id="GO:0005794">
    <property type="term" value="C:Golgi apparatus"/>
    <property type="evidence" value="ECO:0007669"/>
    <property type="project" value="UniProtKB-SubCell"/>
</dbReference>
<accession>A0AAR5PG73</accession>
<dbReference type="GO" id="GO:0005096">
    <property type="term" value="F:GTPase activator activity"/>
    <property type="evidence" value="ECO:0007669"/>
    <property type="project" value="UniProtKB-KW"/>
</dbReference>
<evidence type="ECO:0000256" key="6">
    <source>
        <dbReference type="ARBA" id="ARBA00022468"/>
    </source>
</evidence>
<evidence type="ECO:0000256" key="2">
    <source>
        <dbReference type="ARBA" id="ARBA00004240"/>
    </source>
</evidence>
<evidence type="ECO:0000256" key="3">
    <source>
        <dbReference type="ARBA" id="ARBA00004496"/>
    </source>
</evidence>
<reference evidence="13" key="1">
    <citation type="journal article" date="2013" name="Genome Biol.">
        <title>Draft genome of the mountain pine beetle, Dendroctonus ponderosae Hopkins, a major forest pest.</title>
        <authorList>
            <person name="Keeling C.I."/>
            <person name="Yuen M.M."/>
            <person name="Liao N.Y."/>
            <person name="Docking T.R."/>
            <person name="Chan S.K."/>
            <person name="Taylor G.A."/>
            <person name="Palmquist D.L."/>
            <person name="Jackman S.D."/>
            <person name="Nguyen A."/>
            <person name="Li M."/>
            <person name="Henderson H."/>
            <person name="Janes J.K."/>
            <person name="Zhao Y."/>
            <person name="Pandoh P."/>
            <person name="Moore R."/>
            <person name="Sperling F.A."/>
            <person name="Huber D.P."/>
            <person name="Birol I."/>
            <person name="Jones S.J."/>
            <person name="Bohlmann J."/>
        </authorList>
    </citation>
    <scope>NUCLEOTIDE SEQUENCE</scope>
</reference>
<evidence type="ECO:0000313" key="13">
    <source>
        <dbReference type="Proteomes" id="UP000019118"/>
    </source>
</evidence>
<dbReference type="InterPro" id="IPR045698">
    <property type="entry name" value="Rab3GAP1_C"/>
</dbReference>
<evidence type="ECO:0000259" key="11">
    <source>
        <dbReference type="Pfam" id="PF19533"/>
    </source>
</evidence>
<evidence type="ECO:0000256" key="1">
    <source>
        <dbReference type="ARBA" id="ARBA00004222"/>
    </source>
</evidence>
<dbReference type="PANTHER" id="PTHR21422:SF9">
    <property type="entry name" value="RAB3 GTPASE-ACTIVATING PROTEIN CATALYTIC SUBUNIT"/>
    <property type="match status" value="1"/>
</dbReference>
<dbReference type="InterPro" id="IPR026147">
    <property type="entry name" value="Rab3GAP1_conserved"/>
</dbReference>
<dbReference type="Pfam" id="PF19533">
    <property type="entry name" value="Rab3-GAP_cat_C"/>
    <property type="match status" value="1"/>
</dbReference>
<keyword evidence="9" id="KW-0333">Golgi apparatus</keyword>
<comment type="similarity">
    <text evidence="4">Belongs to the Rab3-GAP catalytic subunit family.</text>
</comment>
<dbReference type="GeneID" id="109537447"/>
<dbReference type="KEGG" id="dpa:109537447"/>
<proteinExistence type="inferred from homology"/>
<keyword evidence="7" id="KW-0963">Cytoplasm</keyword>
<sequence>MNEEIDDSEFYHEDFTTASDWEILVAHMEEIVNQWNSEDRKQSPSSSQWVVKSEKLVYMETNFDFTYYHKNLEDNLLEGPEDKVKHVLDTWFDFSLMSEDHKHLCLAQWYGVNKFIVISSTGDVEQTNNESRMKTLLSAVTVLASNVLDLPIFVQVRDKWQKMYCGVYECNGIRTNFDTVHLIRGPYHCQYLTGLLDVFKTKIRSPCTIEKIFVSYKATYQLQDFGNFVWRQECASDIIDMESFFTLPFGVSIDPVSSLYLNTLWSYLPEHSIIDSENHSDFKPLKAQQWQCSISFTKNPICLLGDYLGEVLEIINNDNTVYNLLGSFAVLHDGPKTNPLDLLTEPLVPSISMLLSQATRNNKGSPPLEKDVLVPLLFFLFPDAEKDSSFPYGATDEREPLQKKFKIFENMDQELKGFKTCAEDSLVWRLAIVLANVLQSLGGLKAFCHLWYEFVQQMRYRWDKSIVIPGVPPGLPDLRTGLLNQKLQMLNCCIERKIARANLSYVSAENSEDSDDEFFDATDQEEFEERRKGKYCPWDRPVGRLSPFANLKLIKTGDLLYIPFTQDPVLKTEDQLEEDTDILLKLGTNNEASQLRARIMSASLLSDMQSFKAANPGAVLEDFIRWYSPRDWIQAEELDEYGQKQGALSQRMQLEGNIWMEMWQNSKPVPAHRQKRLFDDTKEAEKVLQFLELRTVGQIAELILPVLSHATISRLIVEAESLTEEFAKDLLPRTSSLARQCEKISRDIQFQPNKFEAFIQETIDLEMSISQFNSLQYKLNPHRLDDYLVNKCIGDLAVGRPIRIESMGQSIIGSRIALMLSDAQRLNCFSDVDPNFRRNGDLTFPDPVSREFVLRASCIRSSLYSAKCPQLLRAMISNGEFRLMGAFSEDITFI</sequence>
<evidence type="ECO:0000313" key="12">
    <source>
        <dbReference type="EnsemblMetazoa" id="XP_019759741.1"/>
    </source>
</evidence>
<evidence type="ECO:0000256" key="8">
    <source>
        <dbReference type="ARBA" id="ARBA00022824"/>
    </source>
</evidence>
<keyword evidence="13" id="KW-1185">Reference proteome</keyword>
<evidence type="ECO:0000256" key="4">
    <source>
        <dbReference type="ARBA" id="ARBA00008856"/>
    </source>
</evidence>
<dbReference type="EnsemblMetazoa" id="XM_019904182.1">
    <property type="protein sequence ID" value="XP_019759741.1"/>
    <property type="gene ID" value="LOC109537447"/>
</dbReference>
<dbReference type="PANTHER" id="PTHR21422">
    <property type="entry name" value="RAB3 GTPASE-ACTIVATING PROTEIN CATALYTIC SUBUNIT"/>
    <property type="match status" value="1"/>
</dbReference>
<feature type="domain" description="Rab3GAP catalytic subunit conserved" evidence="10">
    <location>
        <begin position="539"/>
        <end position="692"/>
    </location>
</feature>
<dbReference type="Proteomes" id="UP000019118">
    <property type="component" value="Unassembled WGS sequence"/>
</dbReference>
<dbReference type="Pfam" id="PF13890">
    <property type="entry name" value="Rab3-GTPase_cat"/>
    <property type="match status" value="1"/>
</dbReference>
<dbReference type="GO" id="GO:0005783">
    <property type="term" value="C:endoplasmic reticulum"/>
    <property type="evidence" value="ECO:0007669"/>
    <property type="project" value="UniProtKB-SubCell"/>
</dbReference>
<evidence type="ECO:0000259" key="10">
    <source>
        <dbReference type="Pfam" id="PF13890"/>
    </source>
</evidence>
<evidence type="ECO:0000256" key="9">
    <source>
        <dbReference type="ARBA" id="ARBA00023034"/>
    </source>
</evidence>
<dbReference type="InterPro" id="IPR045700">
    <property type="entry name" value="Rab3GAP1"/>
</dbReference>
<evidence type="ECO:0000256" key="5">
    <source>
        <dbReference type="ARBA" id="ARBA00015817"/>
    </source>
</evidence>
<protein>
    <recommendedName>
        <fullName evidence="5">Rab3 GTPase-activating protein catalytic subunit</fullName>
    </recommendedName>
</protein>
<dbReference type="RefSeq" id="XP_019759741.1">
    <property type="nucleotide sequence ID" value="XM_019904182.2"/>
</dbReference>
<feature type="domain" description="Rab3GAP catalytic subunit C-terminal" evidence="11">
    <location>
        <begin position="751"/>
        <end position="893"/>
    </location>
</feature>
<dbReference type="AlphaFoldDB" id="A0AAR5PG73"/>